<dbReference type="GO" id="GO:0006913">
    <property type="term" value="P:nucleocytoplasmic transport"/>
    <property type="evidence" value="ECO:0007669"/>
    <property type="project" value="TreeGrafter"/>
</dbReference>
<dbReference type="PROSITE" id="PS51450">
    <property type="entry name" value="LRR"/>
    <property type="match status" value="1"/>
</dbReference>
<evidence type="ECO:0000313" key="4">
    <source>
        <dbReference type="EMBL" id="CAD2220292.1"/>
    </source>
</evidence>
<keyword evidence="5" id="KW-1185">Reference proteome</keyword>
<evidence type="ECO:0000256" key="2">
    <source>
        <dbReference type="ARBA" id="ARBA00022614"/>
    </source>
</evidence>
<dbReference type="PANTHER" id="PTHR24113">
    <property type="entry name" value="RAN GTPASE-ACTIVATING PROTEIN 1"/>
    <property type="match status" value="1"/>
</dbReference>
<dbReference type="GO" id="GO:0005829">
    <property type="term" value="C:cytosol"/>
    <property type="evidence" value="ECO:0007669"/>
    <property type="project" value="TreeGrafter"/>
</dbReference>
<dbReference type="GO" id="GO:0048471">
    <property type="term" value="C:perinuclear region of cytoplasm"/>
    <property type="evidence" value="ECO:0007669"/>
    <property type="project" value="TreeGrafter"/>
</dbReference>
<evidence type="ECO:0000256" key="3">
    <source>
        <dbReference type="ARBA" id="ARBA00022737"/>
    </source>
</evidence>
<dbReference type="VEuPathDB" id="TriTrypDB:ADEAN_000780700"/>
<keyword evidence="3" id="KW-0677">Repeat</keyword>
<dbReference type="GO" id="GO:0031267">
    <property type="term" value="F:small GTPase binding"/>
    <property type="evidence" value="ECO:0007669"/>
    <property type="project" value="TreeGrafter"/>
</dbReference>
<dbReference type="PANTHER" id="PTHR24113:SF12">
    <property type="entry name" value="RAN GTPASE-ACTIVATING PROTEIN 1"/>
    <property type="match status" value="1"/>
</dbReference>
<reference evidence="4 5" key="1">
    <citation type="submission" date="2020-08" db="EMBL/GenBank/DDBJ databases">
        <authorList>
            <person name="Newling K."/>
            <person name="Davey J."/>
            <person name="Forrester S."/>
        </authorList>
    </citation>
    <scope>NUCLEOTIDE SEQUENCE [LARGE SCALE GENOMIC DNA]</scope>
    <source>
        <strain evidence="5">Crithidia deanei Carvalho (ATCC PRA-265)</strain>
    </source>
</reference>
<dbReference type="InterPro" id="IPR027038">
    <property type="entry name" value="RanGap"/>
</dbReference>
<dbReference type="SMART" id="SM00368">
    <property type="entry name" value="LRR_RI"/>
    <property type="match status" value="3"/>
</dbReference>
<dbReference type="AlphaFoldDB" id="A0A7G2CQ25"/>
<name>A0A7G2CQ25_9TRYP</name>
<dbReference type="GO" id="GO:0005096">
    <property type="term" value="F:GTPase activator activity"/>
    <property type="evidence" value="ECO:0007669"/>
    <property type="project" value="UniProtKB-KW"/>
</dbReference>
<dbReference type="Pfam" id="PF13516">
    <property type="entry name" value="LRR_6"/>
    <property type="match status" value="3"/>
</dbReference>
<keyword evidence="2" id="KW-0433">Leucine-rich repeat</keyword>
<dbReference type="SUPFAM" id="SSF52047">
    <property type="entry name" value="RNI-like"/>
    <property type="match status" value="1"/>
</dbReference>
<dbReference type="GO" id="GO:0005634">
    <property type="term" value="C:nucleus"/>
    <property type="evidence" value="ECO:0007669"/>
    <property type="project" value="TreeGrafter"/>
</dbReference>
<dbReference type="Gene3D" id="3.80.10.10">
    <property type="entry name" value="Ribonuclease Inhibitor"/>
    <property type="match status" value="1"/>
</dbReference>
<dbReference type="InterPro" id="IPR032675">
    <property type="entry name" value="LRR_dom_sf"/>
</dbReference>
<accession>A0A7G2CQ25</accession>
<sequence length="179" mass="19957">MPPKKRTNKKKGKRISSLRDLYIKKCKQEKIHANSGILELLSDDPTTFPFDTLDLQSNFIGNRGVVAVMTIIERSPNIRSLNLCDNGLRNSGVQYVCEGAARHPSLQSLNLSNNYISDGAADSLEKLLLCNARIVDLNILNTQISVERRVRLKDLAKNNLSVEAHKYVSDSDDGEVFVS</sequence>
<gene>
    <name evidence="4" type="ORF">ADEAN_000780700</name>
</gene>
<protein>
    <submittedName>
        <fullName evidence="4">Leucine Rich repeat, putative</fullName>
    </submittedName>
</protein>
<organism evidence="4 5">
    <name type="scientific">Angomonas deanei</name>
    <dbReference type="NCBI Taxonomy" id="59799"/>
    <lineage>
        <taxon>Eukaryota</taxon>
        <taxon>Discoba</taxon>
        <taxon>Euglenozoa</taxon>
        <taxon>Kinetoplastea</taxon>
        <taxon>Metakinetoplastina</taxon>
        <taxon>Trypanosomatida</taxon>
        <taxon>Trypanosomatidae</taxon>
        <taxon>Strigomonadinae</taxon>
        <taxon>Angomonas</taxon>
    </lineage>
</organism>
<dbReference type="InterPro" id="IPR001611">
    <property type="entry name" value="Leu-rich_rpt"/>
</dbReference>
<proteinExistence type="predicted"/>
<dbReference type="EMBL" id="LR877160">
    <property type="protein sequence ID" value="CAD2220292.1"/>
    <property type="molecule type" value="Genomic_DNA"/>
</dbReference>
<evidence type="ECO:0000256" key="1">
    <source>
        <dbReference type="ARBA" id="ARBA00022468"/>
    </source>
</evidence>
<evidence type="ECO:0000313" key="5">
    <source>
        <dbReference type="Proteomes" id="UP000515908"/>
    </source>
</evidence>
<keyword evidence="1" id="KW-0343">GTPase activation</keyword>
<dbReference type="Proteomes" id="UP000515908">
    <property type="component" value="Chromosome 16"/>
</dbReference>